<evidence type="ECO:0000313" key="3">
    <source>
        <dbReference type="EMBL" id="MDR6287937.1"/>
    </source>
</evidence>
<dbReference type="RefSeq" id="WP_309791866.1">
    <property type="nucleotide sequence ID" value="NZ_JAVDPW010000001.1"/>
</dbReference>
<keyword evidence="2" id="KW-0472">Membrane</keyword>
<proteinExistence type="predicted"/>
<evidence type="ECO:0000256" key="2">
    <source>
        <dbReference type="SAM" id="Phobius"/>
    </source>
</evidence>
<keyword evidence="2" id="KW-1133">Transmembrane helix</keyword>
<dbReference type="Proteomes" id="UP001262410">
    <property type="component" value="Unassembled WGS sequence"/>
</dbReference>
<organism evidence="3 4">
    <name type="scientific">Inquilinus ginsengisoli</name>
    <dbReference type="NCBI Taxonomy" id="363840"/>
    <lineage>
        <taxon>Bacteria</taxon>
        <taxon>Pseudomonadati</taxon>
        <taxon>Pseudomonadota</taxon>
        <taxon>Alphaproteobacteria</taxon>
        <taxon>Rhodospirillales</taxon>
        <taxon>Rhodospirillaceae</taxon>
        <taxon>Inquilinus</taxon>
    </lineage>
</organism>
<feature type="region of interest" description="Disordered" evidence="1">
    <location>
        <begin position="1"/>
        <end position="20"/>
    </location>
</feature>
<feature type="transmembrane region" description="Helical" evidence="2">
    <location>
        <begin position="36"/>
        <end position="55"/>
    </location>
</feature>
<accession>A0ABU1JHX8</accession>
<gene>
    <name evidence="3" type="ORF">E9232_000436</name>
</gene>
<evidence type="ECO:0000313" key="4">
    <source>
        <dbReference type="Proteomes" id="UP001262410"/>
    </source>
</evidence>
<dbReference type="EMBL" id="JAVDPW010000001">
    <property type="protein sequence ID" value="MDR6287937.1"/>
    <property type="molecule type" value="Genomic_DNA"/>
</dbReference>
<evidence type="ECO:0000256" key="1">
    <source>
        <dbReference type="SAM" id="MobiDB-lite"/>
    </source>
</evidence>
<keyword evidence="4" id="KW-1185">Reference proteome</keyword>
<comment type="caution">
    <text evidence="3">The sequence shown here is derived from an EMBL/GenBank/DDBJ whole genome shotgun (WGS) entry which is preliminary data.</text>
</comment>
<sequence>MHDALTPPSDTIEHSHAAPGWRPPVERLALGWGEVATSWLGAGGLLAILAVAALINRAPGGDVVYLSLAQASVPQLIADKAGTTACWPAATPAAPFTPRPQGQA</sequence>
<name>A0ABU1JHX8_9PROT</name>
<protein>
    <submittedName>
        <fullName evidence="3">Uncharacterized protein</fullName>
    </submittedName>
</protein>
<keyword evidence="2" id="KW-0812">Transmembrane</keyword>
<reference evidence="3 4" key="1">
    <citation type="submission" date="2023-07" db="EMBL/GenBank/DDBJ databases">
        <title>Sorghum-associated microbial communities from plants grown in Nebraska, USA.</title>
        <authorList>
            <person name="Schachtman D."/>
        </authorList>
    </citation>
    <scope>NUCLEOTIDE SEQUENCE [LARGE SCALE GENOMIC DNA]</scope>
    <source>
        <strain evidence="3 4">584</strain>
    </source>
</reference>